<organism evidence="10 11">
    <name type="scientific">Brucella tritici</name>
    <dbReference type="NCBI Taxonomy" id="94626"/>
    <lineage>
        <taxon>Bacteria</taxon>
        <taxon>Pseudomonadati</taxon>
        <taxon>Pseudomonadota</taxon>
        <taxon>Alphaproteobacteria</taxon>
        <taxon>Hyphomicrobiales</taxon>
        <taxon>Brucellaceae</taxon>
        <taxon>Brucella/Ochrobactrum group</taxon>
        <taxon>Brucella</taxon>
    </lineage>
</organism>
<dbReference type="PRINTS" id="PR00605">
    <property type="entry name" value="CYTCHROMECIC"/>
</dbReference>
<keyword evidence="7 8" id="KW-0408">Iron</keyword>
<dbReference type="SUPFAM" id="SSF46626">
    <property type="entry name" value="Cytochrome c"/>
    <property type="match status" value="1"/>
</dbReference>
<keyword evidence="6" id="KW-0249">Electron transport</keyword>
<dbReference type="RefSeq" id="WP_151652290.1">
    <property type="nucleotide sequence ID" value="NZ_WBVX01000016.1"/>
</dbReference>
<name>A0A6L3YKH3_9HYPH</name>
<evidence type="ECO:0000256" key="2">
    <source>
        <dbReference type="ARBA" id="ARBA00022448"/>
    </source>
</evidence>
<dbReference type="Proteomes" id="UP000481643">
    <property type="component" value="Unassembled WGS sequence"/>
</dbReference>
<dbReference type="AlphaFoldDB" id="A0A6L3YKH3"/>
<dbReference type="InterPro" id="IPR009056">
    <property type="entry name" value="Cyt_c-like_dom"/>
</dbReference>
<accession>A0A6L3YKH3</accession>
<keyword evidence="4" id="KW-0679">Respiratory chain</keyword>
<dbReference type="PROSITE" id="PS51007">
    <property type="entry name" value="CYTC"/>
    <property type="match status" value="1"/>
</dbReference>
<comment type="caution">
    <text evidence="10">The sequence shown here is derived from an EMBL/GenBank/DDBJ whole genome shotgun (WGS) entry which is preliminary data.</text>
</comment>
<dbReference type="InterPro" id="IPR036909">
    <property type="entry name" value="Cyt_c-like_dom_sf"/>
</dbReference>
<dbReference type="GO" id="GO:0005506">
    <property type="term" value="F:iron ion binding"/>
    <property type="evidence" value="ECO:0007669"/>
    <property type="project" value="InterPro"/>
</dbReference>
<dbReference type="InterPro" id="IPR051459">
    <property type="entry name" value="Cytochrome_c-type_DH"/>
</dbReference>
<protein>
    <submittedName>
        <fullName evidence="10">Cytochrome c</fullName>
    </submittedName>
</protein>
<evidence type="ECO:0000256" key="6">
    <source>
        <dbReference type="ARBA" id="ARBA00022982"/>
    </source>
</evidence>
<evidence type="ECO:0000256" key="4">
    <source>
        <dbReference type="ARBA" id="ARBA00022660"/>
    </source>
</evidence>
<evidence type="ECO:0000256" key="7">
    <source>
        <dbReference type="ARBA" id="ARBA00023004"/>
    </source>
</evidence>
<evidence type="ECO:0000256" key="5">
    <source>
        <dbReference type="ARBA" id="ARBA00022723"/>
    </source>
</evidence>
<keyword evidence="5 8" id="KW-0479">Metal-binding</keyword>
<dbReference type="PANTHER" id="PTHR35008:SF4">
    <property type="entry name" value="BLL4482 PROTEIN"/>
    <property type="match status" value="1"/>
</dbReference>
<reference evidence="10 11" key="1">
    <citation type="submission" date="2019-09" db="EMBL/GenBank/DDBJ databases">
        <title>Taxonomic organization of the family Brucellaceae based on a phylogenomic approach.</title>
        <authorList>
            <person name="Leclercq S."/>
            <person name="Cloeckaert A."/>
            <person name="Zygmunt M.S."/>
        </authorList>
    </citation>
    <scope>NUCLEOTIDE SEQUENCE [LARGE SCALE GENOMIC DNA]</scope>
    <source>
        <strain evidence="10 11">WS1830</strain>
    </source>
</reference>
<evidence type="ECO:0000313" key="11">
    <source>
        <dbReference type="Proteomes" id="UP000481643"/>
    </source>
</evidence>
<evidence type="ECO:0000256" key="8">
    <source>
        <dbReference type="PROSITE-ProRule" id="PRU00433"/>
    </source>
</evidence>
<evidence type="ECO:0000259" key="9">
    <source>
        <dbReference type="PROSITE" id="PS51007"/>
    </source>
</evidence>
<dbReference type="GO" id="GO:0020037">
    <property type="term" value="F:heme binding"/>
    <property type="evidence" value="ECO:0007669"/>
    <property type="project" value="InterPro"/>
</dbReference>
<evidence type="ECO:0000256" key="3">
    <source>
        <dbReference type="ARBA" id="ARBA00022617"/>
    </source>
</evidence>
<comment type="cofactor">
    <cofactor evidence="1">
        <name>heme c</name>
        <dbReference type="ChEBI" id="CHEBI:61717"/>
    </cofactor>
</comment>
<dbReference type="Pfam" id="PF00034">
    <property type="entry name" value="Cytochrom_C"/>
    <property type="match status" value="1"/>
</dbReference>
<dbReference type="InterPro" id="IPR008168">
    <property type="entry name" value="Cyt_C_IC"/>
</dbReference>
<feature type="domain" description="Cytochrome c" evidence="9">
    <location>
        <begin position="32"/>
        <end position="130"/>
    </location>
</feature>
<dbReference type="GO" id="GO:0009055">
    <property type="term" value="F:electron transfer activity"/>
    <property type="evidence" value="ECO:0007669"/>
    <property type="project" value="InterPro"/>
</dbReference>
<keyword evidence="2" id="KW-0813">Transport</keyword>
<sequence>MKPLWIAVAATLLAAAGAILVGKGRSGQEGTDRIALGRAVYLANCASCHGAKLEGQPDWRSPGISGRLPAPPHDETGHTWHHSDRQLLAIISDGTAAVVGDNYESDMPGFREALTSAEIEAVLDYIKSTWPLREADYQRRISNG</sequence>
<evidence type="ECO:0000313" key="10">
    <source>
        <dbReference type="EMBL" id="KAB2683313.1"/>
    </source>
</evidence>
<proteinExistence type="predicted"/>
<evidence type="ECO:0000256" key="1">
    <source>
        <dbReference type="ARBA" id="ARBA00001926"/>
    </source>
</evidence>
<dbReference type="PANTHER" id="PTHR35008">
    <property type="entry name" value="BLL4482 PROTEIN-RELATED"/>
    <property type="match status" value="1"/>
</dbReference>
<dbReference type="Gene3D" id="1.10.760.10">
    <property type="entry name" value="Cytochrome c-like domain"/>
    <property type="match status" value="1"/>
</dbReference>
<keyword evidence="3 8" id="KW-0349">Heme</keyword>
<gene>
    <name evidence="10" type="ORF">F9L08_15825</name>
</gene>
<dbReference type="EMBL" id="WBVX01000016">
    <property type="protein sequence ID" value="KAB2683313.1"/>
    <property type="molecule type" value="Genomic_DNA"/>
</dbReference>